<accession>A0ABV4TR14</accession>
<dbReference type="EMBL" id="JBCFQK010000032">
    <property type="protein sequence ID" value="MFA9195787.1"/>
    <property type="molecule type" value="Genomic_DNA"/>
</dbReference>
<dbReference type="Gene3D" id="3.40.50.12370">
    <property type="match status" value="1"/>
</dbReference>
<comment type="caution">
    <text evidence="1">The sequence shown here is derived from an EMBL/GenBank/DDBJ whole genome shotgun (WGS) entry which is preliminary data.</text>
</comment>
<name>A0ABV4TR14_9FLAO</name>
<gene>
    <name evidence="1" type="ORF">AAGV33_15350</name>
</gene>
<proteinExistence type="predicted"/>
<sequence>MKKRFILLIDFSEYSNNLIKYAYDWSTQANAELLLVHQTIVLTPGLADKEIKKSITEHTNNEAIQKLNALAKEIIPPSTKVSYFVSDNNLQLTLADLLKEPYDNIIFFQSKESKMLKKLFLGSLKVKIIDNIENIIVAIPKEITQFSNEKIFIAVTEKHPLNIAGLRDFLDLINNTNTSLTFFYLSKSKENTENTEKYLQDLSASFADRFNTSYSIHEASNPFEGINKLIKNKDSEILVVQKGSRLLTDHFFRKYLITELVYEGQFQLIILP</sequence>
<evidence type="ECO:0000313" key="1">
    <source>
        <dbReference type="EMBL" id="MFA9195787.1"/>
    </source>
</evidence>
<evidence type="ECO:0000313" key="2">
    <source>
        <dbReference type="Proteomes" id="UP001574170"/>
    </source>
</evidence>
<dbReference type="Proteomes" id="UP001574170">
    <property type="component" value="Unassembled WGS sequence"/>
</dbReference>
<protein>
    <submittedName>
        <fullName evidence="1">Universal stress protein</fullName>
    </submittedName>
</protein>
<keyword evidence="2" id="KW-1185">Reference proteome</keyword>
<dbReference type="SUPFAM" id="SSF52402">
    <property type="entry name" value="Adenine nucleotide alpha hydrolases-like"/>
    <property type="match status" value="1"/>
</dbReference>
<reference evidence="1 2" key="1">
    <citation type="submission" date="2024-04" db="EMBL/GenBank/DDBJ databases">
        <title>New Clade of Flavobacterium.</title>
        <authorList>
            <person name="Matos L."/>
            <person name="Proenca D.N."/>
            <person name="Fransisco R.M."/>
            <person name="Chung A.P."/>
            <person name="Maccario L."/>
            <person name="Sorensen S.J."/>
            <person name="Morais P.V."/>
        </authorList>
    </citation>
    <scope>NUCLEOTIDE SEQUENCE [LARGE SCALE GENOMIC DNA]</scope>
    <source>
        <strain evidence="1 2">FBOR7N2.3</strain>
    </source>
</reference>
<dbReference type="RefSeq" id="WP_373393181.1">
    <property type="nucleotide sequence ID" value="NZ_JBCFQJ010000015.1"/>
</dbReference>
<organism evidence="1 2">
    <name type="scientific">Flavobacterium magnesitis</name>
    <dbReference type="NCBI Taxonomy" id="3138077"/>
    <lineage>
        <taxon>Bacteria</taxon>
        <taxon>Pseudomonadati</taxon>
        <taxon>Bacteroidota</taxon>
        <taxon>Flavobacteriia</taxon>
        <taxon>Flavobacteriales</taxon>
        <taxon>Flavobacteriaceae</taxon>
        <taxon>Flavobacterium</taxon>
    </lineage>
</organism>